<organism evidence="10 11">
    <name type="scientific">Nakamurella antarctica</name>
    <dbReference type="NCBI Taxonomy" id="1902245"/>
    <lineage>
        <taxon>Bacteria</taxon>
        <taxon>Bacillati</taxon>
        <taxon>Actinomycetota</taxon>
        <taxon>Actinomycetes</taxon>
        <taxon>Nakamurellales</taxon>
        <taxon>Nakamurellaceae</taxon>
        <taxon>Nakamurella</taxon>
    </lineage>
</organism>
<comment type="similarity">
    <text evidence="2">Belongs to the EamA transporter family.</text>
</comment>
<reference evidence="10 11" key="1">
    <citation type="submission" date="2018-11" db="EMBL/GenBank/DDBJ databases">
        <authorList>
            <person name="Da X."/>
        </authorList>
    </citation>
    <scope>NUCLEOTIDE SEQUENCE [LARGE SCALE GENOMIC DNA]</scope>
    <source>
        <strain evidence="10 11">S14-144</strain>
    </source>
</reference>
<evidence type="ECO:0000256" key="6">
    <source>
        <dbReference type="ARBA" id="ARBA00023136"/>
    </source>
</evidence>
<keyword evidence="5 8" id="KW-1133">Transmembrane helix</keyword>
<evidence type="ECO:0000256" key="1">
    <source>
        <dbReference type="ARBA" id="ARBA00004651"/>
    </source>
</evidence>
<feature type="transmembrane region" description="Helical" evidence="8">
    <location>
        <begin position="151"/>
        <end position="171"/>
    </location>
</feature>
<keyword evidence="6 8" id="KW-0472">Membrane</keyword>
<feature type="transmembrane region" description="Helical" evidence="8">
    <location>
        <begin position="37"/>
        <end position="60"/>
    </location>
</feature>
<gene>
    <name evidence="10" type="ORF">EH165_08805</name>
</gene>
<dbReference type="OrthoDB" id="154915at2"/>
<evidence type="ECO:0000256" key="7">
    <source>
        <dbReference type="SAM" id="MobiDB-lite"/>
    </source>
</evidence>
<evidence type="ECO:0000256" key="4">
    <source>
        <dbReference type="ARBA" id="ARBA00022692"/>
    </source>
</evidence>
<feature type="region of interest" description="Disordered" evidence="7">
    <location>
        <begin position="314"/>
        <end position="335"/>
    </location>
</feature>
<evidence type="ECO:0000313" key="10">
    <source>
        <dbReference type="EMBL" id="AZI58222.1"/>
    </source>
</evidence>
<evidence type="ECO:0000256" key="8">
    <source>
        <dbReference type="SAM" id="Phobius"/>
    </source>
</evidence>
<dbReference type="Proteomes" id="UP000268084">
    <property type="component" value="Chromosome"/>
</dbReference>
<dbReference type="InterPro" id="IPR050638">
    <property type="entry name" value="AA-Vitamin_Transporters"/>
</dbReference>
<feature type="transmembrane region" description="Helical" evidence="8">
    <location>
        <begin position="183"/>
        <end position="204"/>
    </location>
</feature>
<feature type="transmembrane region" description="Helical" evidence="8">
    <location>
        <begin position="98"/>
        <end position="119"/>
    </location>
</feature>
<dbReference type="Pfam" id="PF00892">
    <property type="entry name" value="EamA"/>
    <property type="match status" value="2"/>
</dbReference>
<feature type="transmembrane region" description="Helical" evidence="8">
    <location>
        <begin position="254"/>
        <end position="274"/>
    </location>
</feature>
<dbReference type="InterPro" id="IPR037185">
    <property type="entry name" value="EmrE-like"/>
</dbReference>
<feature type="domain" description="EamA" evidence="9">
    <location>
        <begin position="154"/>
        <end position="296"/>
    </location>
</feature>
<evidence type="ECO:0000256" key="3">
    <source>
        <dbReference type="ARBA" id="ARBA00022475"/>
    </source>
</evidence>
<dbReference type="GO" id="GO:0005886">
    <property type="term" value="C:plasma membrane"/>
    <property type="evidence" value="ECO:0007669"/>
    <property type="project" value="UniProtKB-SubCell"/>
</dbReference>
<keyword evidence="11" id="KW-1185">Reference proteome</keyword>
<dbReference type="PANTHER" id="PTHR32322:SF18">
    <property type="entry name" value="S-ADENOSYLMETHIONINE_S-ADENOSYLHOMOCYSTEINE TRANSPORTER"/>
    <property type="match status" value="1"/>
</dbReference>
<dbReference type="AlphaFoldDB" id="A0A3G8ZLK9"/>
<accession>A0A3G8ZLK9</accession>
<dbReference type="EMBL" id="CP034170">
    <property type="protein sequence ID" value="AZI58222.1"/>
    <property type="molecule type" value="Genomic_DNA"/>
</dbReference>
<dbReference type="InterPro" id="IPR000620">
    <property type="entry name" value="EamA_dom"/>
</dbReference>
<feature type="transmembrane region" description="Helical" evidence="8">
    <location>
        <begin position="126"/>
        <end position="145"/>
    </location>
</feature>
<evidence type="ECO:0000256" key="5">
    <source>
        <dbReference type="ARBA" id="ARBA00022989"/>
    </source>
</evidence>
<evidence type="ECO:0000256" key="2">
    <source>
        <dbReference type="ARBA" id="ARBA00007362"/>
    </source>
</evidence>
<reference evidence="10 11" key="2">
    <citation type="submission" date="2018-12" db="EMBL/GenBank/DDBJ databases">
        <title>Nakamurella antarcticus sp. nov., isolated from Antarctica South Shetland Islands soil.</title>
        <authorList>
            <person name="Peng F."/>
        </authorList>
    </citation>
    <scope>NUCLEOTIDE SEQUENCE [LARGE SCALE GENOMIC DNA]</scope>
    <source>
        <strain evidence="10 11">S14-144</strain>
    </source>
</reference>
<dbReference type="PANTHER" id="PTHR32322">
    <property type="entry name" value="INNER MEMBRANE TRANSPORTER"/>
    <property type="match status" value="1"/>
</dbReference>
<dbReference type="KEGG" id="nak:EH165_08805"/>
<dbReference type="RefSeq" id="WP_124799131.1">
    <property type="nucleotide sequence ID" value="NZ_CP034170.1"/>
</dbReference>
<feature type="transmembrane region" description="Helical" evidence="8">
    <location>
        <begin position="224"/>
        <end position="242"/>
    </location>
</feature>
<name>A0A3G8ZLK9_9ACTN</name>
<feature type="transmembrane region" description="Helical" evidence="8">
    <location>
        <begin position="72"/>
        <end position="92"/>
    </location>
</feature>
<evidence type="ECO:0000259" key="9">
    <source>
        <dbReference type="Pfam" id="PF00892"/>
    </source>
</evidence>
<sequence>MTPRPLFAGQMLAIVAAVSFGLSGPFIKPVLESGWTPAAAVTVRALIGGLVLAPFAAMSVRGKWRVLWDSRWRILGMAGIGVAGTQLLYFAAVQRIPVGTAILIEYLAPLLLVAIAWIATRRTPRAVVLGGSVIALAGLLMVISPDGSTRLDILGLIFAVGAMVGCAMYYLIAARPPRGLPSVALAASGLLIGAVLLGAAGLAGVLPFRFSTENVMLLGTSRPWWVPMLVVGVLATALAYAASVMATERLGSRLASFLGLLEVAAAAVVAWILLGESLTVFQIAGGVLILLGIGCVRSDRSEELAGQLDIGEPEVEGGTITSAPRRAKAADPAGL</sequence>
<feature type="transmembrane region" description="Helical" evidence="8">
    <location>
        <begin position="280"/>
        <end position="296"/>
    </location>
</feature>
<evidence type="ECO:0000313" key="11">
    <source>
        <dbReference type="Proteomes" id="UP000268084"/>
    </source>
</evidence>
<comment type="subcellular location">
    <subcellularLocation>
        <location evidence="1">Cell membrane</location>
        <topology evidence="1">Multi-pass membrane protein</topology>
    </subcellularLocation>
</comment>
<keyword evidence="3" id="KW-1003">Cell membrane</keyword>
<proteinExistence type="inferred from homology"/>
<dbReference type="SUPFAM" id="SSF103481">
    <property type="entry name" value="Multidrug resistance efflux transporter EmrE"/>
    <property type="match status" value="2"/>
</dbReference>
<keyword evidence="4 8" id="KW-0812">Transmembrane</keyword>
<feature type="domain" description="EamA" evidence="9">
    <location>
        <begin position="9"/>
        <end position="143"/>
    </location>
</feature>
<protein>
    <submittedName>
        <fullName evidence="10">EamA/RhaT family transporter</fullName>
    </submittedName>
</protein>